<proteinExistence type="inferred from homology"/>
<protein>
    <submittedName>
        <fullName evidence="3">Type II toxin-antitoxin system PemK/MazF family toxin</fullName>
        <ecNumber evidence="3">3.1.-.-</ecNumber>
    </submittedName>
</protein>
<organism evidence="3 4">
    <name type="scientific">Anaerococcus cruorum</name>
    <dbReference type="NCBI Taxonomy" id="3115617"/>
    <lineage>
        <taxon>Bacteria</taxon>
        <taxon>Bacillati</taxon>
        <taxon>Bacillota</taxon>
        <taxon>Tissierellia</taxon>
        <taxon>Tissierellales</taxon>
        <taxon>Peptoniphilaceae</taxon>
        <taxon>Anaerococcus</taxon>
    </lineage>
</organism>
<dbReference type="Proteomes" id="UP001638015">
    <property type="component" value="Unassembled WGS sequence"/>
</dbReference>
<reference evidence="3 4" key="1">
    <citation type="journal article" date="2025" name="Anaerobe">
        <title>Description of Anaerococcus kampingiae sp. nov., Anaerococcus groningensis sp. nov., Anaerococcus martiniensis sp. nov., and Anaerococcus cruorum sp. nov., isolated from human clinical specimens.</title>
        <authorList>
            <person name="Boiten K.E."/>
            <person name="Meijer J."/>
            <person name="van Wezel E.M."/>
            <person name="Veloo A.C.M."/>
        </authorList>
    </citation>
    <scope>NUCLEOTIDE SEQUENCE [LARGE SCALE GENOMIC DNA]</scope>
    <source>
        <strain evidence="3 4">ENR1039</strain>
    </source>
</reference>
<dbReference type="SUPFAM" id="SSF50118">
    <property type="entry name" value="Cell growth inhibitor/plasmid maintenance toxic component"/>
    <property type="match status" value="1"/>
</dbReference>
<dbReference type="InterPro" id="IPR003477">
    <property type="entry name" value="PemK-like"/>
</dbReference>
<keyword evidence="4" id="KW-1185">Reference proteome</keyword>
<dbReference type="InterPro" id="IPR011067">
    <property type="entry name" value="Plasmid_toxin/cell-grow_inhib"/>
</dbReference>
<sequence>MRKYKDEKHKEEFKTEKSKVLNMLEDYIDDEIERNYKRSYLITSWLDEYRQFLKQEVTFKPQYRPVYKQGAVVLVNLGFNIGSEEGGMHYCIVLNKKDTKDNPILTVVPLSSVKENKKWYPTDVDLKTEIYDLVRSKAKTIQNRANKTLDILEETLADINSSNAYGENSKSIEKNIKSAKNDINLADRCIKKIENLKSGSYAICNQITTVSKVRVKDPINPNSVMHDIIVSDAILNDIYHNITKYYMK</sequence>
<dbReference type="GO" id="GO:0016787">
    <property type="term" value="F:hydrolase activity"/>
    <property type="evidence" value="ECO:0007669"/>
    <property type="project" value="UniProtKB-KW"/>
</dbReference>
<dbReference type="EMBL" id="JBGMEH010000006">
    <property type="protein sequence ID" value="MFO3716083.1"/>
    <property type="molecule type" value="Genomic_DNA"/>
</dbReference>
<dbReference type="Gene3D" id="2.30.30.110">
    <property type="match status" value="1"/>
</dbReference>
<evidence type="ECO:0000313" key="4">
    <source>
        <dbReference type="Proteomes" id="UP001638015"/>
    </source>
</evidence>
<keyword evidence="3" id="KW-0378">Hydrolase</keyword>
<evidence type="ECO:0000256" key="2">
    <source>
        <dbReference type="ARBA" id="ARBA00022649"/>
    </source>
</evidence>
<dbReference type="EC" id="3.1.-.-" evidence="3"/>
<accession>A0ABW9MWA2</accession>
<comment type="similarity">
    <text evidence="1">Belongs to the PemK/MazF family.</text>
</comment>
<dbReference type="Pfam" id="PF02452">
    <property type="entry name" value="PemK_toxin"/>
    <property type="match status" value="1"/>
</dbReference>
<name>A0ABW9MWA2_9FIRM</name>
<gene>
    <name evidence="3" type="ORF">ACCQ40_04690</name>
</gene>
<dbReference type="RefSeq" id="WP_410032816.1">
    <property type="nucleotide sequence ID" value="NZ_JBGMEH010000006.1"/>
</dbReference>
<comment type="caution">
    <text evidence="3">The sequence shown here is derived from an EMBL/GenBank/DDBJ whole genome shotgun (WGS) entry which is preliminary data.</text>
</comment>
<evidence type="ECO:0000313" key="3">
    <source>
        <dbReference type="EMBL" id="MFO3716083.1"/>
    </source>
</evidence>
<keyword evidence="2" id="KW-1277">Toxin-antitoxin system</keyword>
<evidence type="ECO:0000256" key="1">
    <source>
        <dbReference type="ARBA" id="ARBA00007521"/>
    </source>
</evidence>